<dbReference type="PANTHER" id="PTHR43821">
    <property type="entry name" value="NAD(P)H NITROREDUCTASE YDJA-RELATED"/>
    <property type="match status" value="1"/>
</dbReference>
<keyword evidence="6 7" id="KW-0520">NAD</keyword>
<dbReference type="AlphaFoldDB" id="G8TWK8"/>
<comment type="similarity">
    <text evidence="1 7">Belongs to the nitroreductase family.</text>
</comment>
<evidence type="ECO:0000256" key="2">
    <source>
        <dbReference type="ARBA" id="ARBA00022630"/>
    </source>
</evidence>
<feature type="binding site" description="in other chain" evidence="8">
    <location>
        <begin position="134"/>
        <end position="136"/>
    </location>
    <ligand>
        <name>FMN</name>
        <dbReference type="ChEBI" id="CHEBI:58210"/>
        <note>ligand shared between dimeric partners</note>
    </ligand>
</feature>
<sequence>MEVLEAIRTRRSVRQLKDTPIPADQLRELLEYAVWVPNHHRTEPWRFIVIQGHAQQELADLRYHAVLESRRERPDREARAQRARDEYRQSGAVIAAVQKLDAQPERRQDDFVAVNLAVYALTLAAWDRGLGSYWSTGASLAYPPLRQWLRLSDSEALVVLLRLGYPEVIPVSRRTPAETFIEWRNSPDSMH</sequence>
<keyword evidence="3 7" id="KW-0288">FMN</keyword>
<feature type="binding site" evidence="8">
    <location>
        <position position="39"/>
    </location>
    <ligand>
        <name>FMN</name>
        <dbReference type="ChEBI" id="CHEBI:58210"/>
        <note>ligand shared between dimeric partners</note>
    </ligand>
</feature>
<dbReference type="CDD" id="cd02135">
    <property type="entry name" value="YdjA-like"/>
    <property type="match status" value="1"/>
</dbReference>
<dbReference type="PANTHER" id="PTHR43821:SF1">
    <property type="entry name" value="NAD(P)H NITROREDUCTASE YDJA-RELATED"/>
    <property type="match status" value="1"/>
</dbReference>
<keyword evidence="2 7" id="KW-0285">Flavoprotein</keyword>
<feature type="binding site" description="in other chain" evidence="8">
    <location>
        <begin position="10"/>
        <end position="12"/>
    </location>
    <ligand>
        <name>FMN</name>
        <dbReference type="ChEBI" id="CHEBI:58210"/>
        <note>ligand shared between dimeric partners</note>
    </ligand>
</feature>
<name>G8TWK8_SULAD</name>
<dbReference type="EC" id="1.-.-.-" evidence="7"/>
<reference evidence="10 11" key="2">
    <citation type="journal article" date="2012" name="Stand. Genomic Sci.">
        <title>Complete genome sequence of the moderately thermophilic mineral-sulfide-oxidizing firmicute Sulfobacillus acidophilus type strain (NAL(T)).</title>
        <authorList>
            <person name="Anderson I."/>
            <person name="Chertkov O."/>
            <person name="Chen A."/>
            <person name="Saunders E."/>
            <person name="Lapidus A."/>
            <person name="Nolan M."/>
            <person name="Lucas S."/>
            <person name="Hammon N."/>
            <person name="Deshpande S."/>
            <person name="Cheng J.F."/>
            <person name="Han C."/>
            <person name="Tapia R."/>
            <person name="Goodwin L.A."/>
            <person name="Pitluck S."/>
            <person name="Liolios K."/>
            <person name="Pagani I."/>
            <person name="Ivanova N."/>
            <person name="Mikhailova N."/>
            <person name="Pati A."/>
            <person name="Palaniappan K."/>
            <person name="Land M."/>
            <person name="Pan C."/>
            <person name="Rohde M."/>
            <person name="Pukall R."/>
            <person name="Goker M."/>
            <person name="Detter J.C."/>
            <person name="Woyke T."/>
            <person name="Bristow J."/>
            <person name="Eisen J.A."/>
            <person name="Markowitz V."/>
            <person name="Hugenholtz P."/>
            <person name="Kyrpides N.C."/>
            <person name="Klenk H.P."/>
            <person name="Mavromatis K."/>
        </authorList>
    </citation>
    <scope>NUCLEOTIDE SEQUENCE [LARGE SCALE GENOMIC DNA]</scope>
    <source>
        <strain evidence="11">ATCC 700253 / DSM 10332 / NAL</strain>
    </source>
</reference>
<feature type="domain" description="Nitroreductase" evidence="9">
    <location>
        <begin position="7"/>
        <end position="165"/>
    </location>
</feature>
<evidence type="ECO:0000256" key="6">
    <source>
        <dbReference type="ARBA" id="ARBA00023027"/>
    </source>
</evidence>
<dbReference type="PIRSF" id="PIRSF000232">
    <property type="entry name" value="YdjA"/>
    <property type="match status" value="1"/>
</dbReference>
<dbReference type="KEGG" id="sap:Sulac_2535"/>
<evidence type="ECO:0000313" key="10">
    <source>
        <dbReference type="EMBL" id="AEW05997.1"/>
    </source>
</evidence>
<keyword evidence="11" id="KW-1185">Reference proteome</keyword>
<comment type="cofactor">
    <cofactor evidence="8">
        <name>FMN</name>
        <dbReference type="ChEBI" id="CHEBI:58210"/>
    </cofactor>
    <text evidence="8">Binds 1 FMN per subunit.</text>
</comment>
<dbReference type="PATRIC" id="fig|679936.5.peg.2623"/>
<protein>
    <recommendedName>
        <fullName evidence="7">Putative NAD(P)H nitroreductase</fullName>
        <ecNumber evidence="7">1.-.-.-</ecNumber>
    </recommendedName>
</protein>
<dbReference type="HOGENOM" id="CLU_070764_5_1_9"/>
<evidence type="ECO:0000256" key="5">
    <source>
        <dbReference type="ARBA" id="ARBA00023002"/>
    </source>
</evidence>
<evidence type="ECO:0000256" key="3">
    <source>
        <dbReference type="ARBA" id="ARBA00022643"/>
    </source>
</evidence>
<organism evidence="10 11">
    <name type="scientific">Sulfobacillus acidophilus (strain ATCC 700253 / DSM 10332 / NAL)</name>
    <dbReference type="NCBI Taxonomy" id="679936"/>
    <lineage>
        <taxon>Bacteria</taxon>
        <taxon>Bacillati</taxon>
        <taxon>Bacillota</taxon>
        <taxon>Clostridia</taxon>
        <taxon>Eubacteriales</taxon>
        <taxon>Clostridiales Family XVII. Incertae Sedis</taxon>
        <taxon>Sulfobacillus</taxon>
    </lineage>
</organism>
<evidence type="ECO:0000256" key="8">
    <source>
        <dbReference type="PIRSR" id="PIRSR000232-1"/>
    </source>
</evidence>
<evidence type="ECO:0000256" key="1">
    <source>
        <dbReference type="ARBA" id="ARBA00007118"/>
    </source>
</evidence>
<evidence type="ECO:0000313" key="11">
    <source>
        <dbReference type="Proteomes" id="UP000005439"/>
    </source>
</evidence>
<dbReference type="InterPro" id="IPR029479">
    <property type="entry name" value="Nitroreductase"/>
</dbReference>
<evidence type="ECO:0000256" key="4">
    <source>
        <dbReference type="ARBA" id="ARBA00022857"/>
    </source>
</evidence>
<proteinExistence type="inferred from homology"/>
<dbReference type="InterPro" id="IPR052530">
    <property type="entry name" value="NAD(P)H_nitroreductase"/>
</dbReference>
<dbReference type="Proteomes" id="UP000005439">
    <property type="component" value="Chromosome"/>
</dbReference>
<dbReference type="Gene3D" id="3.40.109.10">
    <property type="entry name" value="NADH Oxidase"/>
    <property type="match status" value="1"/>
</dbReference>
<evidence type="ECO:0000259" key="9">
    <source>
        <dbReference type="Pfam" id="PF00881"/>
    </source>
</evidence>
<reference evidence="11" key="1">
    <citation type="submission" date="2011-12" db="EMBL/GenBank/DDBJ databases">
        <title>The complete genome of chromosome of Sulfobacillus acidophilus DSM 10332.</title>
        <authorList>
            <person name="Lucas S."/>
            <person name="Han J."/>
            <person name="Lapidus A."/>
            <person name="Bruce D."/>
            <person name="Goodwin L."/>
            <person name="Pitluck S."/>
            <person name="Peters L."/>
            <person name="Kyrpides N."/>
            <person name="Mavromatis K."/>
            <person name="Ivanova N."/>
            <person name="Mikhailova N."/>
            <person name="Chertkov O."/>
            <person name="Saunders E."/>
            <person name="Detter J.C."/>
            <person name="Tapia R."/>
            <person name="Han C."/>
            <person name="Land M."/>
            <person name="Hauser L."/>
            <person name="Markowitz V."/>
            <person name="Cheng J.-F."/>
            <person name="Hugenholtz P."/>
            <person name="Woyke T."/>
            <person name="Wu D."/>
            <person name="Pukall R."/>
            <person name="Gehrich-Schroeter G."/>
            <person name="Schneider S."/>
            <person name="Klenk H.-P."/>
            <person name="Eisen J.A."/>
        </authorList>
    </citation>
    <scope>NUCLEOTIDE SEQUENCE [LARGE SCALE GENOMIC DNA]</scope>
    <source>
        <strain evidence="11">ATCC 700253 / DSM 10332 / NAL</strain>
    </source>
</reference>
<keyword evidence="4 7" id="KW-0521">NADP</keyword>
<dbReference type="GO" id="GO:0016491">
    <property type="term" value="F:oxidoreductase activity"/>
    <property type="evidence" value="ECO:0007669"/>
    <property type="project" value="UniProtKB-UniRule"/>
</dbReference>
<evidence type="ECO:0000256" key="7">
    <source>
        <dbReference type="PIRNR" id="PIRNR000232"/>
    </source>
</evidence>
<dbReference type="EMBL" id="CP003179">
    <property type="protein sequence ID" value="AEW05997.1"/>
    <property type="molecule type" value="Genomic_DNA"/>
</dbReference>
<dbReference type="InterPro" id="IPR000415">
    <property type="entry name" value="Nitroreductase-like"/>
</dbReference>
<dbReference type="Pfam" id="PF00881">
    <property type="entry name" value="Nitroreductase"/>
    <property type="match status" value="1"/>
</dbReference>
<keyword evidence="5 7" id="KW-0560">Oxidoreductase</keyword>
<accession>G8TWK8</accession>
<dbReference type="InterPro" id="IPR026021">
    <property type="entry name" value="YdjA-like"/>
</dbReference>
<gene>
    <name evidence="10" type="ordered locus">Sulac_2535</name>
</gene>
<dbReference type="STRING" id="679936.Sulac_2535"/>
<dbReference type="SUPFAM" id="SSF55469">
    <property type="entry name" value="FMN-dependent nitroreductase-like"/>
    <property type="match status" value="1"/>
</dbReference>